<accession>A0A7M7HIX0</accession>
<reference evidence="1" key="2">
    <citation type="submission" date="2021-01" db="UniProtKB">
        <authorList>
            <consortium name="EnsemblMetazoa"/>
        </authorList>
    </citation>
    <scope>IDENTIFICATION</scope>
</reference>
<evidence type="ECO:0000313" key="1">
    <source>
        <dbReference type="EnsemblMetazoa" id="XP_011662813"/>
    </source>
</evidence>
<protein>
    <submittedName>
        <fullName evidence="1">Uncharacterized protein</fullName>
    </submittedName>
</protein>
<sequence>MGSSGDESTPLIPICEATRKGVNVVVCSCSRPDNVEGIMLLINANMADVVKTVRFQALPYNIRDMDAFNFSGIDVLLLCHSIENRRFSLTNVTDALYDGFLPKARMYLGKSKVGVIAHDFPDDALLSDEMASKMEIFRGTQERTFANSSLVLIGGQLTRTPVGLTNDQINKIKWFFHEASSPTIGECLRVCLHSCFTCCC</sequence>
<organism evidence="1 2">
    <name type="scientific">Strongylocentrotus purpuratus</name>
    <name type="common">Purple sea urchin</name>
    <dbReference type="NCBI Taxonomy" id="7668"/>
    <lineage>
        <taxon>Eukaryota</taxon>
        <taxon>Metazoa</taxon>
        <taxon>Echinodermata</taxon>
        <taxon>Eleutherozoa</taxon>
        <taxon>Echinozoa</taxon>
        <taxon>Echinoidea</taxon>
        <taxon>Euechinoidea</taxon>
        <taxon>Echinacea</taxon>
        <taxon>Camarodonta</taxon>
        <taxon>Echinidea</taxon>
        <taxon>Strongylocentrotidae</taxon>
        <taxon>Strongylocentrotus</taxon>
    </lineage>
</organism>
<dbReference type="OrthoDB" id="10118645at2759"/>
<name>A0A7M7HIX0_STRPU</name>
<dbReference type="EnsemblMetazoa" id="XM_011664511">
    <property type="protein sequence ID" value="XP_011662813"/>
    <property type="gene ID" value="LOC100888975"/>
</dbReference>
<keyword evidence="2" id="KW-1185">Reference proteome</keyword>
<reference evidence="2" key="1">
    <citation type="submission" date="2015-02" db="EMBL/GenBank/DDBJ databases">
        <title>Genome sequencing for Strongylocentrotus purpuratus.</title>
        <authorList>
            <person name="Murali S."/>
            <person name="Liu Y."/>
            <person name="Vee V."/>
            <person name="English A."/>
            <person name="Wang M."/>
            <person name="Skinner E."/>
            <person name="Han Y."/>
            <person name="Muzny D.M."/>
            <person name="Worley K.C."/>
            <person name="Gibbs R.A."/>
        </authorList>
    </citation>
    <scope>NUCLEOTIDE SEQUENCE</scope>
</reference>
<proteinExistence type="predicted"/>
<dbReference type="Proteomes" id="UP000007110">
    <property type="component" value="Unassembled WGS sequence"/>
</dbReference>
<dbReference type="AlphaFoldDB" id="A0A7M7HIX0"/>
<dbReference type="GeneID" id="100888975"/>
<dbReference type="KEGG" id="spu:100888975"/>
<evidence type="ECO:0000313" key="2">
    <source>
        <dbReference type="Proteomes" id="UP000007110"/>
    </source>
</evidence>
<dbReference type="RefSeq" id="XP_011662813.2">
    <property type="nucleotide sequence ID" value="XM_011664511.2"/>
</dbReference>